<evidence type="ECO:0000313" key="3">
    <source>
        <dbReference type="Proteomes" id="UP000037035"/>
    </source>
</evidence>
<feature type="region of interest" description="Disordered" evidence="1">
    <location>
        <begin position="190"/>
        <end position="218"/>
    </location>
</feature>
<sequence>MKSLCCTKFHKCLAPPADWYLFRVKFSGNPAASRRSIGEFQEKLRPKLIRLKYMARPKMKSRLLHSNEDRYNYALESDKARAGVSQAYVRMDRREASDPTDGLSHHLKHLDSNETIENMTNRDIPLLLAHVCNCQKSRVKTIFKSWIIPLSSTSWPGAKSSGRMNGPRNQSPSGAGIKAVMCKEQQNYHIASRHSQSPVGTVATSITSLSSQSTPNSAEGLAPAQKAFETKQLNLLLVTLVRRTNQKTSAPQMNHRVIDSREKYASEAAVRILPACSSQESWGPNRLTTYCTLKNACGTNTEYNTATTQICKKKFREDVHTRSCQVLICLVPLPPICTPLARNGRGLTTTTSSVTHNIPHHSKYLTCWMSTNQPQTYPNSWLQTTLNTSCSLSPKHPTSTDKEDTSKDNTSHCEFVANKKLIPLTQGTIVLTLLLLTNH</sequence>
<dbReference type="AlphaFoldDB" id="A0A0L6V1H5"/>
<evidence type="ECO:0000313" key="2">
    <source>
        <dbReference type="EMBL" id="KNZ54599.1"/>
    </source>
</evidence>
<proteinExistence type="predicted"/>
<organism evidence="2 3">
    <name type="scientific">Puccinia sorghi</name>
    <dbReference type="NCBI Taxonomy" id="27349"/>
    <lineage>
        <taxon>Eukaryota</taxon>
        <taxon>Fungi</taxon>
        <taxon>Dikarya</taxon>
        <taxon>Basidiomycota</taxon>
        <taxon>Pucciniomycotina</taxon>
        <taxon>Pucciniomycetes</taxon>
        <taxon>Pucciniales</taxon>
        <taxon>Pucciniaceae</taxon>
        <taxon>Puccinia</taxon>
    </lineage>
</organism>
<comment type="caution">
    <text evidence="2">The sequence shown here is derived from an EMBL/GenBank/DDBJ whole genome shotgun (WGS) entry which is preliminary data.</text>
</comment>
<feature type="compositionally biased region" description="Polar residues" evidence="1">
    <location>
        <begin position="190"/>
        <end position="217"/>
    </location>
</feature>
<protein>
    <submittedName>
        <fullName evidence="2">Uncharacterized protein</fullName>
    </submittedName>
</protein>
<dbReference type="EMBL" id="LAVV01007839">
    <property type="protein sequence ID" value="KNZ54599.1"/>
    <property type="molecule type" value="Genomic_DNA"/>
</dbReference>
<name>A0A0L6V1H5_9BASI</name>
<accession>A0A0L6V1H5</accession>
<evidence type="ECO:0000256" key="1">
    <source>
        <dbReference type="SAM" id="MobiDB-lite"/>
    </source>
</evidence>
<dbReference type="VEuPathDB" id="FungiDB:VP01_2903g1"/>
<reference evidence="2 3" key="1">
    <citation type="submission" date="2015-08" db="EMBL/GenBank/DDBJ databases">
        <title>Next Generation Sequencing and Analysis of the Genome of Puccinia sorghi L Schw, the Causal Agent of Maize Common Rust.</title>
        <authorList>
            <person name="Rochi L."/>
            <person name="Burguener G."/>
            <person name="Darino M."/>
            <person name="Turjanski A."/>
            <person name="Kreff E."/>
            <person name="Dieguez M.J."/>
            <person name="Sacco F."/>
        </authorList>
    </citation>
    <scope>NUCLEOTIDE SEQUENCE [LARGE SCALE GENOMIC DNA]</scope>
    <source>
        <strain evidence="2 3">RO10H11247</strain>
    </source>
</reference>
<dbReference type="Proteomes" id="UP000037035">
    <property type="component" value="Unassembled WGS sequence"/>
</dbReference>
<keyword evidence="3" id="KW-1185">Reference proteome</keyword>
<gene>
    <name evidence="2" type="ORF">VP01_2903g1</name>
</gene>